<gene>
    <name evidence="2" type="ORF">GCM10009560_08870</name>
</gene>
<reference evidence="2 3" key="1">
    <citation type="journal article" date="2019" name="Int. J. Syst. Evol. Microbiol.">
        <title>The Global Catalogue of Microorganisms (GCM) 10K type strain sequencing project: providing services to taxonomists for standard genome sequencing and annotation.</title>
        <authorList>
            <consortium name="The Broad Institute Genomics Platform"/>
            <consortium name="The Broad Institute Genome Sequencing Center for Infectious Disease"/>
            <person name="Wu L."/>
            <person name="Ma J."/>
        </authorList>
    </citation>
    <scope>NUCLEOTIDE SEQUENCE [LARGE SCALE GENOMIC DNA]</scope>
    <source>
        <strain evidence="2 3">JCM 11136</strain>
    </source>
</reference>
<keyword evidence="3" id="KW-1185">Reference proteome</keyword>
<keyword evidence="1" id="KW-0812">Transmembrane</keyword>
<feature type="transmembrane region" description="Helical" evidence="1">
    <location>
        <begin position="25"/>
        <end position="46"/>
    </location>
</feature>
<dbReference type="Proteomes" id="UP001501578">
    <property type="component" value="Unassembled WGS sequence"/>
</dbReference>
<dbReference type="EMBL" id="BAAAHQ010000002">
    <property type="protein sequence ID" value="GAA0914990.1"/>
    <property type="molecule type" value="Genomic_DNA"/>
</dbReference>
<proteinExistence type="predicted"/>
<name>A0ABN1NRW6_9ACTN</name>
<feature type="transmembrane region" description="Helical" evidence="1">
    <location>
        <begin position="94"/>
        <end position="111"/>
    </location>
</feature>
<sequence>MDSQYAYAPAQVQPQKPALPGTLKAGAILVLLAGVAGVGSLLANLVGGKELLREAVAGALAREFGDSPASLVEGPMMDFALEEAQGVVTARTSVLGFVGVLFLIFGSFIWARMNWARITVIPFALIAFLMWLIDVVDDVPAIFRILDATGMLAMLVALVIVWLPPSNRAFRARKEERRARR</sequence>
<comment type="caution">
    <text evidence="2">The sequence shown here is derived from an EMBL/GenBank/DDBJ whole genome shotgun (WGS) entry which is preliminary data.</text>
</comment>
<evidence type="ECO:0000313" key="2">
    <source>
        <dbReference type="EMBL" id="GAA0914990.1"/>
    </source>
</evidence>
<keyword evidence="1" id="KW-0472">Membrane</keyword>
<evidence type="ECO:0000256" key="1">
    <source>
        <dbReference type="SAM" id="Phobius"/>
    </source>
</evidence>
<evidence type="ECO:0008006" key="4">
    <source>
        <dbReference type="Google" id="ProtNLM"/>
    </source>
</evidence>
<feature type="transmembrane region" description="Helical" evidence="1">
    <location>
        <begin position="118"/>
        <end position="136"/>
    </location>
</feature>
<protein>
    <recommendedName>
        <fullName evidence="4">Integral membrane protein</fullName>
    </recommendedName>
</protein>
<feature type="transmembrane region" description="Helical" evidence="1">
    <location>
        <begin position="142"/>
        <end position="163"/>
    </location>
</feature>
<organism evidence="2 3">
    <name type="scientific">Nonomuraea longicatena</name>
    <dbReference type="NCBI Taxonomy" id="83682"/>
    <lineage>
        <taxon>Bacteria</taxon>
        <taxon>Bacillati</taxon>
        <taxon>Actinomycetota</taxon>
        <taxon>Actinomycetes</taxon>
        <taxon>Streptosporangiales</taxon>
        <taxon>Streptosporangiaceae</taxon>
        <taxon>Nonomuraea</taxon>
    </lineage>
</organism>
<dbReference type="RefSeq" id="WP_343948385.1">
    <property type="nucleotide sequence ID" value="NZ_BAAAHQ010000002.1"/>
</dbReference>
<accession>A0ABN1NRW6</accession>
<evidence type="ECO:0000313" key="3">
    <source>
        <dbReference type="Proteomes" id="UP001501578"/>
    </source>
</evidence>
<keyword evidence="1" id="KW-1133">Transmembrane helix</keyword>